<dbReference type="GO" id="GO:0003727">
    <property type="term" value="F:single-stranded RNA binding"/>
    <property type="evidence" value="ECO:0007669"/>
    <property type="project" value="TreeGrafter"/>
</dbReference>
<feature type="binding site" evidence="8">
    <location>
        <position position="400"/>
    </location>
    <ligand>
        <name>[2Fe-2S] cluster</name>
        <dbReference type="ChEBI" id="CHEBI:190135"/>
    </ligand>
</feature>
<keyword evidence="11" id="KW-1133">Transmembrane helix</keyword>
<feature type="domain" description="3'-5' exonuclease" evidence="12">
    <location>
        <begin position="589"/>
        <end position="751"/>
    </location>
</feature>
<comment type="similarity">
    <text evidence="8">Belongs to the anamorsin family.</text>
</comment>
<keyword evidence="11" id="KW-0472">Membrane</keyword>
<keyword evidence="14" id="KW-1185">Reference proteome</keyword>
<dbReference type="InterPro" id="IPR002562">
    <property type="entry name" value="3'-5'_exonuclease_dom"/>
</dbReference>
<dbReference type="SMART" id="SM00474">
    <property type="entry name" value="35EXOc"/>
    <property type="match status" value="1"/>
</dbReference>
<feature type="binding site" evidence="8">
    <location>
        <position position="398"/>
    </location>
    <ligand>
        <name>[2Fe-2S] cluster</name>
        <dbReference type="ChEBI" id="CHEBI:190135"/>
    </ligand>
</feature>
<feature type="region of interest" description="Disordered" evidence="10">
    <location>
        <begin position="208"/>
        <end position="227"/>
    </location>
</feature>
<dbReference type="GO" id="GO:0016226">
    <property type="term" value="P:iron-sulfur cluster assembly"/>
    <property type="evidence" value="ECO:0007669"/>
    <property type="project" value="UniProtKB-UniRule"/>
</dbReference>
<comment type="caution">
    <text evidence="8">Lacks conserved residue(s) required for the propagation of feature annotation.</text>
</comment>
<feature type="short sequence motif" description="Cx2C motif 1" evidence="8">
    <location>
        <begin position="422"/>
        <end position="425"/>
    </location>
</feature>
<dbReference type="GO" id="GO:0000175">
    <property type="term" value="F:3'-5'-RNA exonuclease activity"/>
    <property type="evidence" value="ECO:0007669"/>
    <property type="project" value="InterPro"/>
</dbReference>
<evidence type="ECO:0000256" key="9">
    <source>
        <dbReference type="SAM" id="Coils"/>
    </source>
</evidence>
<comment type="function">
    <text evidence="8">Component of the cytosolic iron-sulfur (Fe-S) protein assembly (CIA) machinery. Required for the maturation of extramitochondrial Fe-S proteins. Part of an electron transfer chain functioning in an early step of cytosolic Fe-S biogenesis, facilitating the de novo assembly of a [4Fe-4S] cluster on the cytosolic Fe-S scaffold complex. Electrons are transferred from NADPH via a FAD- and FMN-containing diflavin oxidoreductase. Together with the diflavin oxidoreductase, also required for the assembly of the diferric tyrosyl radical cofactor of ribonucleotide reductase (RNR), probably by providing electrons for reduction during radical cofactor maturation in the catalytic small subunit.</text>
</comment>
<dbReference type="InterPro" id="IPR012337">
    <property type="entry name" value="RNaseH-like_sf"/>
</dbReference>
<evidence type="ECO:0000256" key="10">
    <source>
        <dbReference type="SAM" id="MobiDB-lite"/>
    </source>
</evidence>
<evidence type="ECO:0000256" key="8">
    <source>
        <dbReference type="HAMAP-Rule" id="MF_03115"/>
    </source>
</evidence>
<keyword evidence="2 8" id="KW-0004">4Fe-4S</keyword>
<dbReference type="AlphaFoldDB" id="A0A8S9ZEE4"/>
<dbReference type="InterPro" id="IPR046408">
    <property type="entry name" value="CIAPIN1"/>
</dbReference>
<evidence type="ECO:0000256" key="7">
    <source>
        <dbReference type="ARBA" id="ARBA00023128"/>
    </source>
</evidence>
<dbReference type="Proteomes" id="UP000605970">
    <property type="component" value="Unassembled WGS sequence"/>
</dbReference>
<evidence type="ECO:0000256" key="4">
    <source>
        <dbReference type="ARBA" id="ARBA00022723"/>
    </source>
</evidence>
<dbReference type="GO" id="GO:0000176">
    <property type="term" value="C:nuclear exosome (RNase complex)"/>
    <property type="evidence" value="ECO:0007669"/>
    <property type="project" value="TreeGrafter"/>
</dbReference>
<evidence type="ECO:0000313" key="13">
    <source>
        <dbReference type="EMBL" id="KAF7630784.1"/>
    </source>
</evidence>
<feature type="short sequence motif" description="Cx2C motif 2" evidence="8">
    <location>
        <begin position="433"/>
        <end position="436"/>
    </location>
</feature>
<evidence type="ECO:0000256" key="2">
    <source>
        <dbReference type="ARBA" id="ARBA00022485"/>
    </source>
</evidence>
<feature type="region of interest" description="Fe-S binding site B" evidence="8">
    <location>
        <begin position="422"/>
        <end position="436"/>
    </location>
</feature>
<dbReference type="GO" id="GO:0005730">
    <property type="term" value="C:nucleolus"/>
    <property type="evidence" value="ECO:0007669"/>
    <property type="project" value="TreeGrafter"/>
</dbReference>
<feature type="binding site" evidence="8">
    <location>
        <position position="433"/>
    </location>
    <ligand>
        <name>[4Fe-4S] cluster</name>
        <dbReference type="ChEBI" id="CHEBI:49883"/>
    </ligand>
</feature>
<feature type="transmembrane region" description="Helical" evidence="11">
    <location>
        <begin position="27"/>
        <end position="45"/>
    </location>
</feature>
<comment type="domain">
    <text evidence="8">The C-terminal domain binds 2 Fe-S clusters but is otherwise mostly in an intrinsically disordered conformation.</text>
</comment>
<dbReference type="GO" id="GO:0071040">
    <property type="term" value="P:nuclear polyadenylation-dependent antisense transcript catabolic process"/>
    <property type="evidence" value="ECO:0007669"/>
    <property type="project" value="TreeGrafter"/>
</dbReference>
<keyword evidence="3 8" id="KW-0963">Cytoplasm</keyword>
<comment type="cofactor">
    <cofactor evidence="1 8">
        <name>[4Fe-4S] cluster</name>
        <dbReference type="ChEBI" id="CHEBI:49883"/>
    </cofactor>
</comment>
<dbReference type="GO" id="GO:0051539">
    <property type="term" value="F:4 iron, 4 sulfur cluster binding"/>
    <property type="evidence" value="ECO:0007669"/>
    <property type="project" value="UniProtKB-KW"/>
</dbReference>
<comment type="domain">
    <text evidence="8">The twin Cx2C motifs are involved in the recognition by the mitochondrial MIA40-ERV1 disulfide relay system. The formation of 2 disulfide bonds in the Cx2C motifs through dithiol/disulfide exchange reactions effectively traps the protein in the mitochondrial intermembrane space.</text>
</comment>
<dbReference type="GO" id="GO:0009055">
    <property type="term" value="F:electron transfer activity"/>
    <property type="evidence" value="ECO:0007669"/>
    <property type="project" value="UniProtKB-UniRule"/>
</dbReference>
<dbReference type="GO" id="GO:0071038">
    <property type="term" value="P:TRAMP-dependent tRNA surveillance pathway"/>
    <property type="evidence" value="ECO:0007669"/>
    <property type="project" value="TreeGrafter"/>
</dbReference>
<dbReference type="GO" id="GO:0071044">
    <property type="term" value="P:histone mRNA catabolic process"/>
    <property type="evidence" value="ECO:0007669"/>
    <property type="project" value="TreeGrafter"/>
</dbReference>
<dbReference type="GO" id="GO:0051537">
    <property type="term" value="F:2 iron, 2 sulfur cluster binding"/>
    <property type="evidence" value="ECO:0007669"/>
    <property type="project" value="UniProtKB-UniRule"/>
</dbReference>
<evidence type="ECO:0000256" key="6">
    <source>
        <dbReference type="ARBA" id="ARBA00023014"/>
    </source>
</evidence>
<keyword evidence="6 8" id="KW-0411">Iron-sulfur</keyword>
<evidence type="ECO:0000256" key="3">
    <source>
        <dbReference type="ARBA" id="ARBA00022490"/>
    </source>
</evidence>
<dbReference type="GO" id="GO:0071035">
    <property type="term" value="P:nuclear polyadenylation-dependent rRNA catabolic process"/>
    <property type="evidence" value="ECO:0007669"/>
    <property type="project" value="TreeGrafter"/>
</dbReference>
<dbReference type="GO" id="GO:0046872">
    <property type="term" value="F:metal ion binding"/>
    <property type="evidence" value="ECO:0007669"/>
    <property type="project" value="UniProtKB-KW"/>
</dbReference>
<keyword evidence="11" id="KW-0812">Transmembrane</keyword>
<comment type="cofactor">
    <cofactor evidence="8">
        <name>[2Fe-2S] cluster</name>
        <dbReference type="ChEBI" id="CHEBI:190135"/>
    </cofactor>
</comment>
<protein>
    <recommendedName>
        <fullName evidence="8">Anamorsin homolog</fullName>
    </recommendedName>
    <alternativeName>
        <fullName evidence="8">Fe-S cluster assembly protein DRE2 homolog</fullName>
    </alternativeName>
</protein>
<dbReference type="GO" id="GO:0005758">
    <property type="term" value="C:mitochondrial intermembrane space"/>
    <property type="evidence" value="ECO:0007669"/>
    <property type="project" value="UniProtKB-SubCell"/>
</dbReference>
<proteinExistence type="inferred from homology"/>
<evidence type="ECO:0000256" key="5">
    <source>
        <dbReference type="ARBA" id="ARBA00023004"/>
    </source>
</evidence>
<evidence type="ECO:0000259" key="12">
    <source>
        <dbReference type="SMART" id="SM00474"/>
    </source>
</evidence>
<comment type="domain">
    <text evidence="8">The N-terminal domain has structural similarity with S-adenosyl-L-methionine-dependent methyltransferases, but does not bind S-adenosyl-L-methionine. It is required for correct assembly of the 2 Fe-S clusters.</text>
</comment>
<gene>
    <name evidence="13" type="ORF">Mgra_00008943</name>
</gene>
<comment type="subcellular location">
    <subcellularLocation>
        <location evidence="8">Cytoplasm</location>
    </subcellularLocation>
    <subcellularLocation>
        <location evidence="8">Mitochondrion intermembrane space</location>
    </subcellularLocation>
</comment>
<keyword evidence="4 8" id="KW-0479">Metal-binding</keyword>
<dbReference type="PANTHER" id="PTHR12124">
    <property type="entry name" value="POLYMYOSITIS/SCLERODERMA AUTOANTIGEN-RELATED"/>
    <property type="match status" value="1"/>
</dbReference>
<dbReference type="PANTHER" id="PTHR12124:SF47">
    <property type="entry name" value="EXOSOME COMPONENT 10"/>
    <property type="match status" value="1"/>
</dbReference>
<dbReference type="GO" id="GO:0071037">
    <property type="term" value="P:nuclear polyadenylation-dependent snRNA catabolic process"/>
    <property type="evidence" value="ECO:0007669"/>
    <property type="project" value="TreeGrafter"/>
</dbReference>
<keyword evidence="9" id="KW-0175">Coiled coil</keyword>
<keyword evidence="5 8" id="KW-0408">Iron</keyword>
<dbReference type="InterPro" id="IPR007785">
    <property type="entry name" value="Anamorsin"/>
</dbReference>
<evidence type="ECO:0000256" key="1">
    <source>
        <dbReference type="ARBA" id="ARBA00001966"/>
    </source>
</evidence>
<dbReference type="GO" id="GO:0071039">
    <property type="term" value="P:nuclear polyadenylation-dependent CUT catabolic process"/>
    <property type="evidence" value="ECO:0007669"/>
    <property type="project" value="TreeGrafter"/>
</dbReference>
<dbReference type="InterPro" id="IPR045092">
    <property type="entry name" value="Rrp6-like"/>
</dbReference>
<evidence type="ECO:0000256" key="11">
    <source>
        <dbReference type="SAM" id="Phobius"/>
    </source>
</evidence>
<feature type="binding site" evidence="8">
    <location>
        <position position="422"/>
    </location>
    <ligand>
        <name>[4Fe-4S] cluster</name>
        <dbReference type="ChEBI" id="CHEBI:49883"/>
    </ligand>
</feature>
<dbReference type="GO" id="GO:0071051">
    <property type="term" value="P:poly(A)-dependent snoRNA 3'-end processing"/>
    <property type="evidence" value="ECO:0007669"/>
    <property type="project" value="TreeGrafter"/>
</dbReference>
<dbReference type="GO" id="GO:0071036">
    <property type="term" value="P:nuclear polyadenylation-dependent snoRNA catabolic process"/>
    <property type="evidence" value="ECO:0007669"/>
    <property type="project" value="TreeGrafter"/>
</dbReference>
<evidence type="ECO:0000313" key="14">
    <source>
        <dbReference type="Proteomes" id="UP000605970"/>
    </source>
</evidence>
<comment type="caution">
    <text evidence="13">The sequence shown here is derived from an EMBL/GenBank/DDBJ whole genome shotgun (WGS) entry which is preliminary data.</text>
</comment>
<keyword evidence="8" id="KW-0001">2Fe-2S</keyword>
<feature type="binding site" evidence="8">
    <location>
        <position position="425"/>
    </location>
    <ligand>
        <name>[4Fe-4S] cluster</name>
        <dbReference type="ChEBI" id="CHEBI:49883"/>
    </ligand>
</feature>
<dbReference type="Pfam" id="PF05093">
    <property type="entry name" value="CIAPIN1"/>
    <property type="match status" value="2"/>
</dbReference>
<dbReference type="EMBL" id="JABEBT010000130">
    <property type="protein sequence ID" value="KAF7630784.1"/>
    <property type="molecule type" value="Genomic_DNA"/>
</dbReference>
<feature type="coiled-coil region" evidence="9">
    <location>
        <begin position="51"/>
        <end position="169"/>
    </location>
</feature>
<dbReference type="OrthoDB" id="311633at2759"/>
<feature type="binding site" evidence="8">
    <location>
        <position position="436"/>
    </location>
    <ligand>
        <name>[4Fe-4S] cluster</name>
        <dbReference type="ChEBI" id="CHEBI:49883"/>
    </ligand>
</feature>
<dbReference type="HAMAP" id="MF_03115">
    <property type="entry name" value="Anamorsin"/>
    <property type="match status" value="1"/>
</dbReference>
<dbReference type="GO" id="GO:0000467">
    <property type="term" value="P:exonucleolytic trimming to generate mature 3'-end of 5.8S rRNA from tricistronic rRNA transcript (SSU-rRNA, 5.8S rRNA, LSU-rRNA)"/>
    <property type="evidence" value="ECO:0007669"/>
    <property type="project" value="InterPro"/>
</dbReference>
<sequence>MAESSQNYRRLGRNGHSLSYCSKSSSAFFLLISFAFVFSLVYLYFSTNSELQSFRTDFESLNSKNLNLKNELLRANIKIEELTKAESECKSSKNELDARFQVCKRDLYDKNTSLGRIETNRADCENVLRDLKSKFETVNSALKESVSEKQSQASIIANLTRTIDQLRNQLALGSSVGILPSGKSADLNHEGIAHRFIETGPKNITLKADKKESPREQIMAPSKDDLVAKDDAANEKQSGDAPKLLPGGRVHLAEQEEKREQLSNHKELLHAAANLDKQQEVFDDVVAEKEYKNENGIENMENKAIANKLTTTKSEKSLFMELLLNLLLQITMDQAIKMSSSDKPTQDSTSTKIMEKDPAVDDLIDEDSLLEPKDLERPAQKACEAVVEQKKKRACKNCTCGLAELEDIEDEKSELPPLKSSCGNCYLGDAFRCSTCPYLGTPPFEKDEQGKVMLSKLMDRLLLLSDNLVQQLKDIPPEYIGNEIIDRLIRIFNKFSLTISVKDGNVSGGQFQLICGPLIGKIDNLYAQVDSELSKDAEENQKIIEAEASCQHKQKSKKRKLFLPDLLPTQVPDPLPVEISLKRTPFHFLNLPQSVIDLGRVLKSVGVFAFDLERTVPFRHGRTSKVCLLQISTQNEDFVIDTLAYGMKNAVTNYLKTAFEDPQIIKIVHGHDDTKWLRTAFDIFISNHFDTSSTGYNLQQLVYVACGIKLEKIYQTADWMHRPLSKNMLEYARLDTHYLISCWGYLTKTSRRDFFSHS</sequence>
<name>A0A8S9ZEE4_9BILA</name>
<organism evidence="13 14">
    <name type="scientific">Meloidogyne graminicola</name>
    <dbReference type="NCBI Taxonomy" id="189291"/>
    <lineage>
        <taxon>Eukaryota</taxon>
        <taxon>Metazoa</taxon>
        <taxon>Ecdysozoa</taxon>
        <taxon>Nematoda</taxon>
        <taxon>Chromadorea</taxon>
        <taxon>Rhabditida</taxon>
        <taxon>Tylenchina</taxon>
        <taxon>Tylenchomorpha</taxon>
        <taxon>Tylenchoidea</taxon>
        <taxon>Meloidogynidae</taxon>
        <taxon>Meloidogyninae</taxon>
        <taxon>Meloidogyne</taxon>
    </lineage>
</organism>
<dbReference type="Gene3D" id="3.30.420.10">
    <property type="entry name" value="Ribonuclease H-like superfamily/Ribonuclease H"/>
    <property type="match status" value="1"/>
</dbReference>
<reference evidence="13" key="1">
    <citation type="journal article" date="2020" name="Ecol. Evol.">
        <title>Genome structure and content of the rice root-knot nematode (Meloidogyne graminicola).</title>
        <authorList>
            <person name="Phan N.T."/>
            <person name="Danchin E.G.J."/>
            <person name="Klopp C."/>
            <person name="Perfus-Barbeoch L."/>
            <person name="Kozlowski D.K."/>
            <person name="Koutsovoulos G.D."/>
            <person name="Lopez-Roques C."/>
            <person name="Bouchez O."/>
            <person name="Zahm M."/>
            <person name="Besnard G."/>
            <person name="Bellafiore S."/>
        </authorList>
    </citation>
    <scope>NUCLEOTIDE SEQUENCE</scope>
    <source>
        <strain evidence="13">VN-18</strain>
    </source>
</reference>
<dbReference type="Pfam" id="PF01612">
    <property type="entry name" value="DNA_pol_A_exo1"/>
    <property type="match status" value="1"/>
</dbReference>
<dbReference type="SUPFAM" id="SSF53098">
    <property type="entry name" value="Ribonuclease H-like"/>
    <property type="match status" value="1"/>
</dbReference>
<dbReference type="InterPro" id="IPR036397">
    <property type="entry name" value="RNaseH_sf"/>
</dbReference>
<accession>A0A8S9ZEE4</accession>
<feature type="binding site" evidence="8">
    <location>
        <position position="383"/>
    </location>
    <ligand>
        <name>[2Fe-2S] cluster</name>
        <dbReference type="ChEBI" id="CHEBI:190135"/>
    </ligand>
</feature>
<keyword evidence="7 8" id="KW-0496">Mitochondrion</keyword>
<feature type="binding site" evidence="8">
    <location>
        <position position="395"/>
    </location>
    <ligand>
        <name>[2Fe-2S] cluster</name>
        <dbReference type="ChEBI" id="CHEBI:190135"/>
    </ligand>
</feature>
<comment type="subunit">
    <text evidence="8">Monomer.</text>
</comment>